<name>A0A1X7BUT2_9RHOB</name>
<evidence type="ECO:0000313" key="3">
    <source>
        <dbReference type="Proteomes" id="UP000193224"/>
    </source>
</evidence>
<gene>
    <name evidence="2" type="ORF">ROA7745_03224</name>
</gene>
<protein>
    <submittedName>
        <fullName evidence="2">Uncharacterized protein</fullName>
    </submittedName>
</protein>
<accession>A0A1X7BUT2</accession>
<keyword evidence="3" id="KW-1185">Reference proteome</keyword>
<feature type="chain" id="PRO_5010862263" evidence="1">
    <location>
        <begin position="21"/>
        <end position="44"/>
    </location>
</feature>
<reference evidence="2 3" key="1">
    <citation type="submission" date="2017-03" db="EMBL/GenBank/DDBJ databases">
        <authorList>
            <person name="Afonso C.L."/>
            <person name="Miller P.J."/>
            <person name="Scott M.A."/>
            <person name="Spackman E."/>
            <person name="Goraichik I."/>
            <person name="Dimitrov K.M."/>
            <person name="Suarez D.L."/>
            <person name="Swayne D.E."/>
        </authorList>
    </citation>
    <scope>NUCLEOTIDE SEQUENCE [LARGE SCALE GENOMIC DNA]</scope>
    <source>
        <strain evidence="2 3">CECT 7745</strain>
    </source>
</reference>
<evidence type="ECO:0000256" key="1">
    <source>
        <dbReference type="SAM" id="SignalP"/>
    </source>
</evidence>
<sequence>MKRLYVAALALGLQCQSAQAQTTLQSEDLVIDEFRDVALQFDGN</sequence>
<dbReference type="EMBL" id="FWXB01000013">
    <property type="protein sequence ID" value="SMC13378.1"/>
    <property type="molecule type" value="Genomic_DNA"/>
</dbReference>
<dbReference type="Proteomes" id="UP000193224">
    <property type="component" value="Unassembled WGS sequence"/>
</dbReference>
<keyword evidence="1" id="KW-0732">Signal</keyword>
<feature type="signal peptide" evidence="1">
    <location>
        <begin position="1"/>
        <end position="20"/>
    </location>
</feature>
<dbReference type="AlphaFoldDB" id="A0A1X7BUT2"/>
<proteinExistence type="predicted"/>
<evidence type="ECO:0000313" key="2">
    <source>
        <dbReference type="EMBL" id="SMC13378.1"/>
    </source>
</evidence>
<dbReference type="RefSeq" id="WP_263286531.1">
    <property type="nucleotide sequence ID" value="NZ_FWXB01000013.1"/>
</dbReference>
<organism evidence="2 3">
    <name type="scientific">Roseovarius aestuarii</name>
    <dbReference type="NCBI Taxonomy" id="475083"/>
    <lineage>
        <taxon>Bacteria</taxon>
        <taxon>Pseudomonadati</taxon>
        <taxon>Pseudomonadota</taxon>
        <taxon>Alphaproteobacteria</taxon>
        <taxon>Rhodobacterales</taxon>
        <taxon>Roseobacteraceae</taxon>
        <taxon>Roseovarius</taxon>
    </lineage>
</organism>